<dbReference type="GO" id="GO:0005886">
    <property type="term" value="C:plasma membrane"/>
    <property type="evidence" value="ECO:0007669"/>
    <property type="project" value="TreeGrafter"/>
</dbReference>
<dbReference type="SUPFAM" id="SSF55073">
    <property type="entry name" value="Nucleotide cyclase"/>
    <property type="match status" value="1"/>
</dbReference>
<dbReference type="PANTHER" id="PTHR45138:SF9">
    <property type="entry name" value="DIGUANYLATE CYCLASE DGCM-RELATED"/>
    <property type="match status" value="1"/>
</dbReference>
<gene>
    <name evidence="3" type="ORF">FHR82_007967</name>
</gene>
<keyword evidence="1" id="KW-0812">Transmembrane</keyword>
<feature type="transmembrane region" description="Helical" evidence="1">
    <location>
        <begin position="107"/>
        <end position="130"/>
    </location>
</feature>
<dbReference type="SMART" id="SM00267">
    <property type="entry name" value="GGDEF"/>
    <property type="match status" value="1"/>
</dbReference>
<dbReference type="InterPro" id="IPR050469">
    <property type="entry name" value="Diguanylate_Cyclase"/>
</dbReference>
<comment type="caution">
    <text evidence="3">The sequence shown here is derived from an EMBL/GenBank/DDBJ whole genome shotgun (WGS) entry which is preliminary data.</text>
</comment>
<feature type="transmembrane region" description="Helical" evidence="1">
    <location>
        <begin position="142"/>
        <end position="162"/>
    </location>
</feature>
<dbReference type="InterPro" id="IPR000160">
    <property type="entry name" value="GGDEF_dom"/>
</dbReference>
<accession>A0A7W7VIL8</accession>
<name>A0A7W7VIL8_9PSEU</name>
<evidence type="ECO:0000259" key="2">
    <source>
        <dbReference type="PROSITE" id="PS50887"/>
    </source>
</evidence>
<dbReference type="RefSeq" id="WP_184815691.1">
    <property type="nucleotide sequence ID" value="NZ_JACHJQ010000010.1"/>
</dbReference>
<dbReference type="PROSITE" id="PS50887">
    <property type="entry name" value="GGDEF"/>
    <property type="match status" value="1"/>
</dbReference>
<dbReference type="AlphaFoldDB" id="A0A7W7VIL8"/>
<sequence>MDHTPVWVYAGRLLAVAGVVVVAGAARILPAESTDWALACTILVAAIAQFELTRRLHAGRDDETGGGVTAAWTMAAAIAVHLTLAIALVLVLHLYRLLRERHGGGDLFDAFTGNASAVIAAHFAASLGAWATPSPQADTRGVIAIAAAVAAWLVVDHAVGLLRRRPSGGAADLGLDAALLATGAIVGALAPSGFLVVFAAVPVVVMLHGAAFTRQLADEASVDQKTGLATAAHWQAGADHAFTEGRGPIGVLMVDLDHFKRLNDTHGHRAGDDVLAAVGGCLRTQLRGIDLGGRFGGEEFTVLLPGADVADTMSAAERIRTTISALHVTTVDKHGRRVVISDVTASVGVAVHPYDGATADECLRVADSHVYQAKQQGRNTVVG</sequence>
<dbReference type="InterPro" id="IPR043128">
    <property type="entry name" value="Rev_trsase/Diguanyl_cyclase"/>
</dbReference>
<dbReference type="Proteomes" id="UP000520767">
    <property type="component" value="Unassembled WGS sequence"/>
</dbReference>
<keyword evidence="1" id="KW-0472">Membrane</keyword>
<keyword evidence="4" id="KW-1185">Reference proteome</keyword>
<feature type="transmembrane region" description="Helical" evidence="1">
    <location>
        <begin position="6"/>
        <end position="29"/>
    </location>
</feature>
<dbReference type="NCBIfam" id="TIGR00254">
    <property type="entry name" value="GGDEF"/>
    <property type="match status" value="1"/>
</dbReference>
<evidence type="ECO:0000313" key="3">
    <source>
        <dbReference type="EMBL" id="MBB4911697.1"/>
    </source>
</evidence>
<evidence type="ECO:0000256" key="1">
    <source>
        <dbReference type="SAM" id="Phobius"/>
    </source>
</evidence>
<feature type="transmembrane region" description="Helical" evidence="1">
    <location>
        <begin position="72"/>
        <end position="95"/>
    </location>
</feature>
<feature type="transmembrane region" description="Helical" evidence="1">
    <location>
        <begin position="174"/>
        <end position="207"/>
    </location>
</feature>
<organism evidence="3 4">
    <name type="scientific">Actinophytocola algeriensis</name>
    <dbReference type="NCBI Taxonomy" id="1768010"/>
    <lineage>
        <taxon>Bacteria</taxon>
        <taxon>Bacillati</taxon>
        <taxon>Actinomycetota</taxon>
        <taxon>Actinomycetes</taxon>
        <taxon>Pseudonocardiales</taxon>
        <taxon>Pseudonocardiaceae</taxon>
    </lineage>
</organism>
<dbReference type="EMBL" id="JACHJQ010000010">
    <property type="protein sequence ID" value="MBB4911697.1"/>
    <property type="molecule type" value="Genomic_DNA"/>
</dbReference>
<dbReference type="FunFam" id="3.30.70.270:FF:000001">
    <property type="entry name" value="Diguanylate cyclase domain protein"/>
    <property type="match status" value="1"/>
</dbReference>
<keyword evidence="1" id="KW-1133">Transmembrane helix</keyword>
<dbReference type="CDD" id="cd01949">
    <property type="entry name" value="GGDEF"/>
    <property type="match status" value="1"/>
</dbReference>
<dbReference type="PANTHER" id="PTHR45138">
    <property type="entry name" value="REGULATORY COMPONENTS OF SENSORY TRANSDUCTION SYSTEM"/>
    <property type="match status" value="1"/>
</dbReference>
<evidence type="ECO:0000313" key="4">
    <source>
        <dbReference type="Proteomes" id="UP000520767"/>
    </source>
</evidence>
<dbReference type="Pfam" id="PF00990">
    <property type="entry name" value="GGDEF"/>
    <property type="match status" value="1"/>
</dbReference>
<reference evidence="3 4" key="1">
    <citation type="submission" date="2020-08" db="EMBL/GenBank/DDBJ databases">
        <title>Genomic Encyclopedia of Type Strains, Phase III (KMG-III): the genomes of soil and plant-associated and newly described type strains.</title>
        <authorList>
            <person name="Whitman W."/>
        </authorList>
    </citation>
    <scope>NUCLEOTIDE SEQUENCE [LARGE SCALE GENOMIC DNA]</scope>
    <source>
        <strain evidence="3 4">CECT 8960</strain>
    </source>
</reference>
<dbReference type="GO" id="GO:1902201">
    <property type="term" value="P:negative regulation of bacterial-type flagellum-dependent cell motility"/>
    <property type="evidence" value="ECO:0007669"/>
    <property type="project" value="TreeGrafter"/>
</dbReference>
<protein>
    <submittedName>
        <fullName evidence="3">Diguanylate cyclase (GGDEF)-like protein</fullName>
    </submittedName>
</protein>
<dbReference type="GO" id="GO:0043709">
    <property type="term" value="P:cell adhesion involved in single-species biofilm formation"/>
    <property type="evidence" value="ECO:0007669"/>
    <property type="project" value="TreeGrafter"/>
</dbReference>
<feature type="domain" description="GGDEF" evidence="2">
    <location>
        <begin position="247"/>
        <end position="383"/>
    </location>
</feature>
<dbReference type="GO" id="GO:0052621">
    <property type="term" value="F:diguanylate cyclase activity"/>
    <property type="evidence" value="ECO:0007669"/>
    <property type="project" value="TreeGrafter"/>
</dbReference>
<dbReference type="Gene3D" id="3.30.70.270">
    <property type="match status" value="1"/>
</dbReference>
<proteinExistence type="predicted"/>
<dbReference type="InterPro" id="IPR029787">
    <property type="entry name" value="Nucleotide_cyclase"/>
</dbReference>